<dbReference type="GO" id="GO:0009055">
    <property type="term" value="F:electron transfer activity"/>
    <property type="evidence" value="ECO:0007669"/>
    <property type="project" value="InterPro"/>
</dbReference>
<dbReference type="PANTHER" id="PTHR35889:SF3">
    <property type="entry name" value="F-BOX DOMAIN-CONTAINING PROTEIN"/>
    <property type="match status" value="1"/>
</dbReference>
<dbReference type="GO" id="GO:0020037">
    <property type="term" value="F:heme binding"/>
    <property type="evidence" value="ECO:0007669"/>
    <property type="project" value="InterPro"/>
</dbReference>
<reference evidence="5 6" key="1">
    <citation type="submission" date="2019-02" db="EMBL/GenBank/DDBJ databases">
        <title>Deep-cultivation of Planctomycetes and their phenomic and genomic characterization uncovers novel biology.</title>
        <authorList>
            <person name="Wiegand S."/>
            <person name="Jogler M."/>
            <person name="Boedeker C."/>
            <person name="Pinto D."/>
            <person name="Vollmers J."/>
            <person name="Rivas-Marin E."/>
            <person name="Kohn T."/>
            <person name="Peeters S.H."/>
            <person name="Heuer A."/>
            <person name="Rast P."/>
            <person name="Oberbeckmann S."/>
            <person name="Bunk B."/>
            <person name="Jeske O."/>
            <person name="Meyerdierks A."/>
            <person name="Storesund J.E."/>
            <person name="Kallscheuer N."/>
            <person name="Luecker S."/>
            <person name="Lage O.M."/>
            <person name="Pohl T."/>
            <person name="Merkel B.J."/>
            <person name="Hornburger P."/>
            <person name="Mueller R.-W."/>
            <person name="Bruemmer F."/>
            <person name="Labrenz M."/>
            <person name="Spormann A.M."/>
            <person name="Op den Camp H."/>
            <person name="Overmann J."/>
            <person name="Amann R."/>
            <person name="Jetten M.S.M."/>
            <person name="Mascher T."/>
            <person name="Medema M.H."/>
            <person name="Devos D.P."/>
            <person name="Kaster A.-K."/>
            <person name="Ovreas L."/>
            <person name="Rohde M."/>
            <person name="Galperin M.Y."/>
            <person name="Jogler C."/>
        </authorList>
    </citation>
    <scope>NUCLEOTIDE SEQUENCE [LARGE SCALE GENOMIC DNA]</scope>
    <source>
        <strain evidence="5 6">K22_7</strain>
    </source>
</reference>
<dbReference type="PANTHER" id="PTHR35889">
    <property type="entry name" value="CYCLOINULO-OLIGOSACCHARIDE FRUCTANOTRANSFERASE-RELATED"/>
    <property type="match status" value="1"/>
</dbReference>
<protein>
    <submittedName>
        <fullName evidence="5">Planctomycete cytochrome C</fullName>
    </submittedName>
</protein>
<evidence type="ECO:0000256" key="3">
    <source>
        <dbReference type="SAM" id="MobiDB-lite"/>
    </source>
</evidence>
<dbReference type="KEGG" id="rlc:K227x_45720"/>
<evidence type="ECO:0000313" key="6">
    <source>
        <dbReference type="Proteomes" id="UP000318538"/>
    </source>
</evidence>
<dbReference type="OrthoDB" id="127107at2"/>
<dbReference type="Pfam" id="PF07635">
    <property type="entry name" value="PSCyt1"/>
    <property type="match status" value="1"/>
</dbReference>
<feature type="domain" description="LamG-like jellyroll fold" evidence="4">
    <location>
        <begin position="488"/>
        <end position="632"/>
    </location>
</feature>
<dbReference type="Gene3D" id="1.10.760.10">
    <property type="entry name" value="Cytochrome c-like domain"/>
    <property type="match status" value="1"/>
</dbReference>
<evidence type="ECO:0000256" key="1">
    <source>
        <dbReference type="ARBA" id="ARBA00022729"/>
    </source>
</evidence>
<dbReference type="InterPro" id="IPR011444">
    <property type="entry name" value="DUF1549"/>
</dbReference>
<keyword evidence="2" id="KW-1015">Disulfide bond</keyword>
<dbReference type="EMBL" id="CP036525">
    <property type="protein sequence ID" value="QDT06164.1"/>
    <property type="molecule type" value="Genomic_DNA"/>
</dbReference>
<dbReference type="Pfam" id="PF13385">
    <property type="entry name" value="Laminin_G_3"/>
    <property type="match status" value="1"/>
</dbReference>
<evidence type="ECO:0000313" key="5">
    <source>
        <dbReference type="EMBL" id="QDT06164.1"/>
    </source>
</evidence>
<gene>
    <name evidence="5" type="ORF">K227x_45720</name>
</gene>
<dbReference type="InterPro" id="IPR006558">
    <property type="entry name" value="LamG-like"/>
</dbReference>
<evidence type="ECO:0000259" key="4">
    <source>
        <dbReference type="SMART" id="SM00560"/>
    </source>
</evidence>
<dbReference type="InterPro" id="IPR011429">
    <property type="entry name" value="Cyt_c_Planctomycete-type"/>
</dbReference>
<dbReference type="InterPro" id="IPR036909">
    <property type="entry name" value="Cyt_c-like_dom_sf"/>
</dbReference>
<dbReference type="InterPro" id="IPR013320">
    <property type="entry name" value="ConA-like_dom_sf"/>
</dbReference>
<proteinExistence type="predicted"/>
<dbReference type="SUPFAM" id="SSF49899">
    <property type="entry name" value="Concanavalin A-like lectins/glucanases"/>
    <property type="match status" value="1"/>
</dbReference>
<dbReference type="SMART" id="SM00560">
    <property type="entry name" value="LamGL"/>
    <property type="match status" value="1"/>
</dbReference>
<evidence type="ECO:0000256" key="2">
    <source>
        <dbReference type="ARBA" id="ARBA00023157"/>
    </source>
</evidence>
<name>A0A517NGA2_9BACT</name>
<dbReference type="Gene3D" id="2.60.120.200">
    <property type="match status" value="1"/>
</dbReference>
<dbReference type="SUPFAM" id="SSF46626">
    <property type="entry name" value="Cytochrome c"/>
    <property type="match status" value="1"/>
</dbReference>
<sequence>MLVSYVLSFHQPSSLMRFLLSLLLAIIAAVAVSDDSVVFNRDIRPILSENCFHCHGPDDANRAADLRLDVEGEADLDDLIDRITSDDEDMRMPPLDSERSLSPQQIETVRRWIEQGAAYQGHWSFIPPTRPSLPMASPGDSDASEHGGSVNTDSPSPAIELDPIDQFIQRKLDQQKLSAAPPTGPETLIRRSTFDLIGLPPTIAEIDQFLADKSPDAYSKLLDRLLARKEYGERMASVWLDAARYSDTYGYQVDRDRFVWPWRDWVIAAYNDDMPYDQFITQQLAGDLLPPGPSPAATRDQILATTFNRLHPQKVEGGSVPEEFRIEYIADRAQTVATAMMGLTYECCRCHNHKYDPISQEEYFQLTAYFDNIDEAGLYSYFTDAIPTPTLSLPTPLEESRLAEKQKAVAKAERRIAAAKKQNREFWEQQISQQRFTDLQLADPIYTNDFEQSPPGRNKIADGIDGNAFRLTGDDAVQTPVGNFKRSEPFSVSMWIKTPDVKERAVVFHRSRAWTDAASRGYELLIHEGKLQWSLIHFWPGNAISIRTLDPIPVDQWVHVTVTNDGASRADGLRVYVDGKPAATETVRDALTKNITGGGGDTIAIGERFRDRGFKNGFVDQMRVFDVALTDLEARNQANGPVASDDVPLHVDHAILRHDVDVIKSGQALAAARSELCSVQDGLQEIMVMRELDTARPSHLLARGEYSMPGKVVQPGTPAALLPFPTDAPANRLGLADWLCDPRHPLTSRVAVNRLWQMLFGVGLVRTPEDFGSQGSPPSHPELLDYLAIEYIDSGWDTKAMLKRIMMSRTYRQSSRHPDPTSIQQDPTNVYLSRFPTYRLPAEMLRDAALAISGRLVKTIGGPPAKPYEVEASFKPVDRDKGDGLYRRSLYTYWKRTAPAPVMMTLDAPSRDVCRVSRERTASPLQAFVMLNGPQYIEAARGLAETLAQKHSPDQLESGGVTEAFRAITSRTPTSGEQEVLSKLYQQQLKYFRDQADRVDSFLRIGDAPPDPSVSGPSVAAMTVVVGTLMNYDGSMVKR</sequence>
<dbReference type="Pfam" id="PF07583">
    <property type="entry name" value="PSCyt2"/>
    <property type="match status" value="1"/>
</dbReference>
<feature type="region of interest" description="Disordered" evidence="3">
    <location>
        <begin position="129"/>
        <end position="160"/>
    </location>
</feature>
<dbReference type="Pfam" id="PF07587">
    <property type="entry name" value="PSD1"/>
    <property type="match status" value="1"/>
</dbReference>
<dbReference type="InterPro" id="IPR022655">
    <property type="entry name" value="DUF1553"/>
</dbReference>
<organism evidence="5 6">
    <name type="scientific">Rubripirellula lacrimiformis</name>
    <dbReference type="NCBI Taxonomy" id="1930273"/>
    <lineage>
        <taxon>Bacteria</taxon>
        <taxon>Pseudomonadati</taxon>
        <taxon>Planctomycetota</taxon>
        <taxon>Planctomycetia</taxon>
        <taxon>Pirellulales</taxon>
        <taxon>Pirellulaceae</taxon>
        <taxon>Rubripirellula</taxon>
    </lineage>
</organism>
<dbReference type="Proteomes" id="UP000318538">
    <property type="component" value="Chromosome"/>
</dbReference>
<keyword evidence="1" id="KW-0732">Signal</keyword>
<accession>A0A517NGA2</accession>
<dbReference type="AlphaFoldDB" id="A0A517NGA2"/>
<keyword evidence="6" id="KW-1185">Reference proteome</keyword>